<name>A0A450UPV4_9GAMM</name>
<reference evidence="1" key="1">
    <citation type="submission" date="2019-02" db="EMBL/GenBank/DDBJ databases">
        <authorList>
            <person name="Gruber-Vodicka R. H."/>
            <person name="Seah K. B. B."/>
        </authorList>
    </citation>
    <scope>NUCLEOTIDE SEQUENCE</scope>
    <source>
        <strain evidence="1">BECK_M7</strain>
    </source>
</reference>
<sequence>MVSRISVAASMILIFLYAFMPITRMTAARSASRKLCGADLTSEKSTKKR</sequence>
<proteinExistence type="predicted"/>
<organism evidence="1">
    <name type="scientific">Candidatus Kentrum sp. LFY</name>
    <dbReference type="NCBI Taxonomy" id="2126342"/>
    <lineage>
        <taxon>Bacteria</taxon>
        <taxon>Pseudomonadati</taxon>
        <taxon>Pseudomonadota</taxon>
        <taxon>Gammaproteobacteria</taxon>
        <taxon>Candidatus Kentrum</taxon>
    </lineage>
</organism>
<gene>
    <name evidence="1" type="ORF">BECKLFY1418B_GA0070995_10607</name>
</gene>
<dbReference type="AlphaFoldDB" id="A0A450UPV4"/>
<accession>A0A450UPV4</accession>
<dbReference type="EMBL" id="CAADFF010000060">
    <property type="protein sequence ID" value="VFJ94574.1"/>
    <property type="molecule type" value="Genomic_DNA"/>
</dbReference>
<protein>
    <submittedName>
        <fullName evidence="1">Uncharacterized protein</fullName>
    </submittedName>
</protein>
<evidence type="ECO:0000313" key="1">
    <source>
        <dbReference type="EMBL" id="VFJ94574.1"/>
    </source>
</evidence>